<dbReference type="InterPro" id="IPR026461">
    <property type="entry name" value="Trfase_2_rSAM/seldom_assoc"/>
</dbReference>
<dbReference type="AlphaFoldDB" id="A0A5D3YJF3"/>
<organism evidence="8 9">
    <name type="scientific">Fodinibius salinus</name>
    <dbReference type="NCBI Taxonomy" id="860790"/>
    <lineage>
        <taxon>Bacteria</taxon>
        <taxon>Pseudomonadati</taxon>
        <taxon>Balneolota</taxon>
        <taxon>Balneolia</taxon>
        <taxon>Balneolales</taxon>
        <taxon>Balneolaceae</taxon>
        <taxon>Fodinibius</taxon>
    </lineage>
</organism>
<proteinExistence type="predicted"/>
<dbReference type="PANTHER" id="PTHR43646">
    <property type="entry name" value="GLYCOSYLTRANSFERASE"/>
    <property type="match status" value="1"/>
</dbReference>
<evidence type="ECO:0000259" key="7">
    <source>
        <dbReference type="Pfam" id="PF00535"/>
    </source>
</evidence>
<dbReference type="SUPFAM" id="SSF53448">
    <property type="entry name" value="Nucleotide-diphospho-sugar transferases"/>
    <property type="match status" value="1"/>
</dbReference>
<dbReference type="Gene3D" id="3.90.550.10">
    <property type="entry name" value="Spore Coat Polysaccharide Biosynthesis Protein SpsA, Chain A"/>
    <property type="match status" value="1"/>
</dbReference>
<keyword evidence="2" id="KW-1003">Cell membrane</keyword>
<feature type="transmembrane region" description="Helical" evidence="6">
    <location>
        <begin position="195"/>
        <end position="213"/>
    </location>
</feature>
<evidence type="ECO:0000313" key="8">
    <source>
        <dbReference type="EMBL" id="TYP93974.1"/>
    </source>
</evidence>
<dbReference type="Pfam" id="PF00535">
    <property type="entry name" value="Glycos_transf_2"/>
    <property type="match status" value="1"/>
</dbReference>
<comment type="caution">
    <text evidence="8">The sequence shown here is derived from an EMBL/GenBank/DDBJ whole genome shotgun (WGS) entry which is preliminary data.</text>
</comment>
<dbReference type="InterPro" id="IPR029044">
    <property type="entry name" value="Nucleotide-diphossugar_trans"/>
</dbReference>
<dbReference type="GO" id="GO:0005886">
    <property type="term" value="C:plasma membrane"/>
    <property type="evidence" value="ECO:0007669"/>
    <property type="project" value="UniProtKB-SubCell"/>
</dbReference>
<dbReference type="EMBL" id="VNHY01000002">
    <property type="protein sequence ID" value="TYP93974.1"/>
    <property type="molecule type" value="Genomic_DNA"/>
</dbReference>
<keyword evidence="6" id="KW-1133">Transmembrane helix</keyword>
<keyword evidence="6" id="KW-0812">Transmembrane</keyword>
<dbReference type="InterPro" id="IPR001173">
    <property type="entry name" value="Glyco_trans_2-like"/>
</dbReference>
<dbReference type="Proteomes" id="UP000324595">
    <property type="component" value="Unassembled WGS sequence"/>
</dbReference>
<evidence type="ECO:0000256" key="6">
    <source>
        <dbReference type="SAM" id="Phobius"/>
    </source>
</evidence>
<dbReference type="CDD" id="cd02522">
    <property type="entry name" value="GT_2_like_a"/>
    <property type="match status" value="1"/>
</dbReference>
<evidence type="ECO:0000313" key="9">
    <source>
        <dbReference type="Proteomes" id="UP000324595"/>
    </source>
</evidence>
<dbReference type="NCBIfam" id="TIGR04283">
    <property type="entry name" value="glyco_like_mftF"/>
    <property type="match status" value="1"/>
</dbReference>
<dbReference type="OrthoDB" id="9815923at2"/>
<evidence type="ECO:0000256" key="4">
    <source>
        <dbReference type="ARBA" id="ARBA00022679"/>
    </source>
</evidence>
<reference evidence="8 9" key="1">
    <citation type="submission" date="2019-07" db="EMBL/GenBank/DDBJ databases">
        <title>Genomic Encyclopedia of Archaeal and Bacterial Type Strains, Phase II (KMG-II): from individual species to whole genera.</title>
        <authorList>
            <person name="Goeker M."/>
        </authorList>
    </citation>
    <scope>NUCLEOTIDE SEQUENCE [LARGE SCALE GENOMIC DNA]</scope>
    <source>
        <strain evidence="8 9">DSM 21935</strain>
    </source>
</reference>
<keyword evidence="3" id="KW-0328">Glycosyltransferase</keyword>
<sequence length="228" mass="26378">MNISVIIPVYNEEQKIVQTIQAVRKRGRERIGEILVVDADSTDRTVERAQSVGASVVDASQKGRAAQMNYGAQQSQYEILYFLHGDTLPPPGFAKKIIHALRKGIDAGCFQLDFDRNHWLLSFYGWCTQFDINAFRFGDQSLFVHRDVFFTINGFHEDHLVMEDNEIVRRIKKRHVFAILDDTVITSARSYQRVGIVKLQLVFVFIYLLYFLGVEQEYLVSLKHIFLE</sequence>
<evidence type="ECO:0000256" key="5">
    <source>
        <dbReference type="ARBA" id="ARBA00023136"/>
    </source>
</evidence>
<name>A0A5D3YJF3_9BACT</name>
<keyword evidence="9" id="KW-1185">Reference proteome</keyword>
<evidence type="ECO:0000256" key="2">
    <source>
        <dbReference type="ARBA" id="ARBA00022475"/>
    </source>
</evidence>
<accession>A0A5D3YJF3</accession>
<evidence type="ECO:0000256" key="1">
    <source>
        <dbReference type="ARBA" id="ARBA00004236"/>
    </source>
</evidence>
<comment type="subcellular location">
    <subcellularLocation>
        <location evidence="1">Cell membrane</location>
    </subcellularLocation>
</comment>
<keyword evidence="5 6" id="KW-0472">Membrane</keyword>
<feature type="domain" description="Glycosyltransferase 2-like" evidence="7">
    <location>
        <begin position="4"/>
        <end position="119"/>
    </location>
</feature>
<dbReference type="GO" id="GO:0016757">
    <property type="term" value="F:glycosyltransferase activity"/>
    <property type="evidence" value="ECO:0007669"/>
    <property type="project" value="UniProtKB-KW"/>
</dbReference>
<dbReference type="PANTHER" id="PTHR43646:SF2">
    <property type="entry name" value="GLYCOSYLTRANSFERASE 2-LIKE DOMAIN-CONTAINING PROTEIN"/>
    <property type="match status" value="1"/>
</dbReference>
<keyword evidence="4 8" id="KW-0808">Transferase</keyword>
<dbReference type="RefSeq" id="WP_148899006.1">
    <property type="nucleotide sequence ID" value="NZ_VNHY01000002.1"/>
</dbReference>
<evidence type="ECO:0000256" key="3">
    <source>
        <dbReference type="ARBA" id="ARBA00022676"/>
    </source>
</evidence>
<gene>
    <name evidence="8" type="ORF">LX73_1691</name>
</gene>
<protein>
    <submittedName>
        <fullName evidence="8">Transferase 2, rSAM/selenodomain-associated</fullName>
    </submittedName>
</protein>